<evidence type="ECO:0000313" key="11">
    <source>
        <dbReference type="EMBL" id="NYI03160.1"/>
    </source>
</evidence>
<evidence type="ECO:0000256" key="9">
    <source>
        <dbReference type="SAM" id="Phobius"/>
    </source>
</evidence>
<feature type="transmembrane region" description="Helical" evidence="9">
    <location>
        <begin position="462"/>
        <end position="481"/>
    </location>
</feature>
<keyword evidence="9" id="KW-1133">Transmembrane helix</keyword>
<proteinExistence type="predicted"/>
<reference evidence="11 12" key="1">
    <citation type="submission" date="2020-07" db="EMBL/GenBank/DDBJ databases">
        <title>Sequencing the genomes of 1000 actinobacteria strains.</title>
        <authorList>
            <person name="Klenk H.-P."/>
        </authorList>
    </citation>
    <scope>NUCLEOTIDE SEQUENCE [LARGE SCALE GENOMIC DNA]</scope>
    <source>
        <strain evidence="11 12">DSM 42178</strain>
    </source>
</reference>
<protein>
    <recommendedName>
        <fullName evidence="1">non-specific serine/threonine protein kinase</fullName>
        <ecNumber evidence="1">2.7.11.1</ecNumber>
    </recommendedName>
</protein>
<keyword evidence="5" id="KW-0418">Kinase</keyword>
<evidence type="ECO:0000256" key="1">
    <source>
        <dbReference type="ARBA" id="ARBA00012513"/>
    </source>
</evidence>
<dbReference type="Gene3D" id="3.30.200.20">
    <property type="entry name" value="Phosphorylase Kinase, domain 1"/>
    <property type="match status" value="1"/>
</dbReference>
<dbReference type="GO" id="GO:0004674">
    <property type="term" value="F:protein serine/threonine kinase activity"/>
    <property type="evidence" value="ECO:0007669"/>
    <property type="project" value="UniProtKB-KW"/>
</dbReference>
<evidence type="ECO:0000313" key="12">
    <source>
        <dbReference type="Proteomes" id="UP000567795"/>
    </source>
</evidence>
<keyword evidence="12" id="KW-1185">Reference proteome</keyword>
<feature type="region of interest" description="Disordered" evidence="8">
    <location>
        <begin position="292"/>
        <end position="455"/>
    </location>
</feature>
<keyword evidence="9" id="KW-0472">Membrane</keyword>
<dbReference type="PROSITE" id="PS00108">
    <property type="entry name" value="PROTEIN_KINASE_ST"/>
    <property type="match status" value="1"/>
</dbReference>
<dbReference type="AlphaFoldDB" id="A0A852ZPG9"/>
<evidence type="ECO:0000256" key="6">
    <source>
        <dbReference type="ARBA" id="ARBA00022840"/>
    </source>
</evidence>
<evidence type="ECO:0000256" key="8">
    <source>
        <dbReference type="SAM" id="MobiDB-lite"/>
    </source>
</evidence>
<feature type="domain" description="Protein kinase" evidence="10">
    <location>
        <begin position="32"/>
        <end position="289"/>
    </location>
</feature>
<sequence length="665" mass="70400">MAAHTCEEVVGGMTARSGDVGGDVGKVIAGRYELTGRIGSGGMGTVWRAQDRVIGRQVAVKELQLPPEMAEGDPARLQERMMREARNAARVRHPGVVAVYDVPVEDGRPWIVMELVDGKSLDAVVAERGPLPPAEVARIGLQALEALAAVHAAGVLHRDIKPANILLDRRGRAVLTDFGIARASSDATLTATGAVMGSLRYLPPERWLGQRAQEASDLWALGVVLYELAVGQPPFPPDASMGSLLAAVSGDITVPAHLGALAPALERLLRSDPANRPTADQAIVELRAVAAQPGPAQGQGQGHGQDVAQGQGHGAAQGQGYPQQPAQQPPYGYPGQQAGPQPGPYPTGAGGHGGQGLPEQRGGYAYPPQPQPQYQGPGQPSYGYPHPQAQPSYEYPQARQAGHAAQPQAQQPYAQQSYAQQSYDQQPPAPQQPLPPRQASSPYSAGATGRGASGGGRGRTPWILGGVVLVACLALVGYLVWFRGPSVEYASAQNPELGFVMDVPADYLGEVDGDLATWETADGDHEVAIQRWPADLLPEEAPADFLTWSINTAQNPSTPPDAEPLLQDYKELTPPTATTAAGHDNAAESVYTYRLNESTARDASIEVDETQTLWRSALMVVDDRGIGYCLTVTVPQEDAELGEELYQRAKESLQLTGTDATEPTD</sequence>
<name>A0A852ZPG9_9ACTN</name>
<keyword evidence="4 7" id="KW-0547">Nucleotide-binding</keyword>
<accession>A0A852ZPG9</accession>
<dbReference type="Pfam" id="PF00069">
    <property type="entry name" value="Pkinase"/>
    <property type="match status" value="1"/>
</dbReference>
<dbReference type="InterPro" id="IPR017441">
    <property type="entry name" value="Protein_kinase_ATP_BS"/>
</dbReference>
<dbReference type="SUPFAM" id="SSF56112">
    <property type="entry name" value="Protein kinase-like (PK-like)"/>
    <property type="match status" value="1"/>
</dbReference>
<dbReference type="InterPro" id="IPR011009">
    <property type="entry name" value="Kinase-like_dom_sf"/>
</dbReference>
<dbReference type="PANTHER" id="PTHR43289">
    <property type="entry name" value="MITOGEN-ACTIVATED PROTEIN KINASE KINASE KINASE 20-RELATED"/>
    <property type="match status" value="1"/>
</dbReference>
<comment type="caution">
    <text evidence="11">The sequence shown here is derived from an EMBL/GenBank/DDBJ whole genome shotgun (WGS) entry which is preliminary data.</text>
</comment>
<dbReference type="PROSITE" id="PS50011">
    <property type="entry name" value="PROTEIN_KINASE_DOM"/>
    <property type="match status" value="1"/>
</dbReference>
<evidence type="ECO:0000256" key="4">
    <source>
        <dbReference type="ARBA" id="ARBA00022741"/>
    </source>
</evidence>
<feature type="compositionally biased region" description="Pro residues" evidence="8">
    <location>
        <begin position="427"/>
        <end position="436"/>
    </location>
</feature>
<feature type="compositionally biased region" description="Low complexity" evidence="8">
    <location>
        <begin position="357"/>
        <end position="387"/>
    </location>
</feature>
<keyword evidence="6 7" id="KW-0067">ATP-binding</keyword>
<dbReference type="InterPro" id="IPR000719">
    <property type="entry name" value="Prot_kinase_dom"/>
</dbReference>
<dbReference type="InterPro" id="IPR008271">
    <property type="entry name" value="Ser/Thr_kinase_AS"/>
</dbReference>
<keyword evidence="3" id="KW-0808">Transferase</keyword>
<dbReference type="Gene3D" id="1.10.510.10">
    <property type="entry name" value="Transferase(Phosphotransferase) domain 1"/>
    <property type="match status" value="1"/>
</dbReference>
<keyword evidence="2" id="KW-0723">Serine/threonine-protein kinase</keyword>
<dbReference type="PROSITE" id="PS00107">
    <property type="entry name" value="PROTEIN_KINASE_ATP"/>
    <property type="match status" value="1"/>
</dbReference>
<keyword evidence="9" id="KW-0812">Transmembrane</keyword>
<dbReference type="EMBL" id="JACBZD010000001">
    <property type="protein sequence ID" value="NYI03160.1"/>
    <property type="molecule type" value="Genomic_DNA"/>
</dbReference>
<dbReference type="PANTHER" id="PTHR43289:SF6">
    <property type="entry name" value="SERINE_THREONINE-PROTEIN KINASE NEKL-3"/>
    <property type="match status" value="1"/>
</dbReference>
<feature type="binding site" evidence="7">
    <location>
        <position position="61"/>
    </location>
    <ligand>
        <name>ATP</name>
        <dbReference type="ChEBI" id="CHEBI:30616"/>
    </ligand>
</feature>
<feature type="compositionally biased region" description="Low complexity" evidence="8">
    <location>
        <begin position="437"/>
        <end position="447"/>
    </location>
</feature>
<feature type="compositionally biased region" description="Low complexity" evidence="8">
    <location>
        <begin position="396"/>
        <end position="426"/>
    </location>
</feature>
<organism evidence="11 12">
    <name type="scientific">Allostreptomyces psammosilenae</name>
    <dbReference type="NCBI Taxonomy" id="1892865"/>
    <lineage>
        <taxon>Bacteria</taxon>
        <taxon>Bacillati</taxon>
        <taxon>Actinomycetota</taxon>
        <taxon>Actinomycetes</taxon>
        <taxon>Kitasatosporales</taxon>
        <taxon>Streptomycetaceae</taxon>
        <taxon>Allostreptomyces</taxon>
    </lineage>
</organism>
<dbReference type="GO" id="GO:0005524">
    <property type="term" value="F:ATP binding"/>
    <property type="evidence" value="ECO:0007669"/>
    <property type="project" value="UniProtKB-UniRule"/>
</dbReference>
<dbReference type="CDD" id="cd14014">
    <property type="entry name" value="STKc_PknB_like"/>
    <property type="match status" value="1"/>
</dbReference>
<evidence type="ECO:0000256" key="7">
    <source>
        <dbReference type="PROSITE-ProRule" id="PRU10141"/>
    </source>
</evidence>
<evidence type="ECO:0000259" key="10">
    <source>
        <dbReference type="PROSITE" id="PS50011"/>
    </source>
</evidence>
<evidence type="ECO:0000256" key="2">
    <source>
        <dbReference type="ARBA" id="ARBA00022527"/>
    </source>
</evidence>
<dbReference type="EC" id="2.7.11.1" evidence="1"/>
<evidence type="ECO:0000256" key="5">
    <source>
        <dbReference type="ARBA" id="ARBA00022777"/>
    </source>
</evidence>
<gene>
    <name evidence="11" type="ORF">FHU37_000103</name>
</gene>
<evidence type="ECO:0000256" key="3">
    <source>
        <dbReference type="ARBA" id="ARBA00022679"/>
    </source>
</evidence>
<dbReference type="Proteomes" id="UP000567795">
    <property type="component" value="Unassembled WGS sequence"/>
</dbReference>
<dbReference type="SMART" id="SM00220">
    <property type="entry name" value="S_TKc"/>
    <property type="match status" value="1"/>
</dbReference>